<evidence type="ECO:0000256" key="9">
    <source>
        <dbReference type="ARBA" id="ARBA00023242"/>
    </source>
</evidence>
<evidence type="ECO:0000256" key="6">
    <source>
        <dbReference type="ARBA" id="ARBA00022806"/>
    </source>
</evidence>
<evidence type="ECO:0000259" key="15">
    <source>
        <dbReference type="PROSITE" id="PS51192"/>
    </source>
</evidence>
<dbReference type="PhylomeDB" id="A0A061B2J2"/>
<dbReference type="OrthoDB" id="4310724at2759"/>
<proteinExistence type="inferred from homology"/>
<dbReference type="PROSITE" id="PS00039">
    <property type="entry name" value="DEAD_ATP_HELICASE"/>
    <property type="match status" value="1"/>
</dbReference>
<evidence type="ECO:0000256" key="4">
    <source>
        <dbReference type="ARBA" id="ARBA00022741"/>
    </source>
</evidence>
<evidence type="ECO:0000256" key="14">
    <source>
        <dbReference type="SAM" id="MobiDB-lite"/>
    </source>
</evidence>
<dbReference type="InterPro" id="IPR001650">
    <property type="entry name" value="Helicase_C-like"/>
</dbReference>
<keyword evidence="9" id="KW-0539">Nucleus</keyword>
<dbReference type="GO" id="GO:0006364">
    <property type="term" value="P:rRNA processing"/>
    <property type="evidence" value="ECO:0007669"/>
    <property type="project" value="UniProtKB-ARBA"/>
</dbReference>
<dbReference type="PANTHER" id="PTHR47959:SF1">
    <property type="entry name" value="ATP-DEPENDENT RNA HELICASE DBPA"/>
    <property type="match status" value="1"/>
</dbReference>
<dbReference type="InterPro" id="IPR000629">
    <property type="entry name" value="RNA-helicase_DEAD-box_CS"/>
</dbReference>
<dbReference type="PROSITE" id="PS51195">
    <property type="entry name" value="Q_MOTIF"/>
    <property type="match status" value="1"/>
</dbReference>
<name>A0A061B2J2_CYBFA</name>
<dbReference type="GO" id="GO:0005524">
    <property type="term" value="F:ATP binding"/>
    <property type="evidence" value="ECO:0007669"/>
    <property type="project" value="UniProtKB-KW"/>
</dbReference>
<evidence type="ECO:0000313" key="18">
    <source>
        <dbReference type="EMBL" id="CDR43681.1"/>
    </source>
</evidence>
<comment type="similarity">
    <text evidence="12">Belongs to the DEAD box helicase family.</text>
</comment>
<keyword evidence="3" id="KW-0690">Ribosome biogenesis</keyword>
<dbReference type="CDD" id="cd17946">
    <property type="entry name" value="DEADc_DDX24"/>
    <property type="match status" value="1"/>
</dbReference>
<dbReference type="Gene3D" id="3.40.50.300">
    <property type="entry name" value="P-loop containing nucleotide triphosphate hydrolases"/>
    <property type="match status" value="2"/>
</dbReference>
<reference evidence="18" key="1">
    <citation type="journal article" date="2014" name="Genome Announc.">
        <title>Genome sequence of the yeast Cyberlindnera fabianii (Hansenula fabianii).</title>
        <authorList>
            <person name="Freel K.C."/>
            <person name="Sarilar V."/>
            <person name="Neuveglise C."/>
            <person name="Devillers H."/>
            <person name="Friedrich A."/>
            <person name="Schacherer J."/>
        </authorList>
    </citation>
    <scope>NUCLEOTIDE SEQUENCE</scope>
    <source>
        <strain evidence="18">YJS4271</strain>
    </source>
</reference>
<feature type="coiled-coil region" evidence="13">
    <location>
        <begin position="723"/>
        <end position="758"/>
    </location>
</feature>
<evidence type="ECO:0000256" key="10">
    <source>
        <dbReference type="ARBA" id="ARBA00047984"/>
    </source>
</evidence>
<dbReference type="EMBL" id="LK052897">
    <property type="protein sequence ID" value="CDR43681.1"/>
    <property type="molecule type" value="Genomic_DNA"/>
</dbReference>
<evidence type="ECO:0000256" key="8">
    <source>
        <dbReference type="ARBA" id="ARBA00022884"/>
    </source>
</evidence>
<dbReference type="EC" id="3.6.4.13" evidence="2"/>
<feature type="domain" description="Helicase ATP-binding" evidence="15">
    <location>
        <begin position="198"/>
        <end position="384"/>
    </location>
</feature>
<dbReference type="CDD" id="cd18787">
    <property type="entry name" value="SF2_C_DEAD"/>
    <property type="match status" value="1"/>
</dbReference>
<feature type="domain" description="DEAD-box RNA helicase Q" evidence="17">
    <location>
        <begin position="167"/>
        <end position="195"/>
    </location>
</feature>
<feature type="domain" description="Helicase C-terminal" evidence="16">
    <location>
        <begin position="437"/>
        <end position="596"/>
    </location>
</feature>
<dbReference type="GO" id="GO:0005634">
    <property type="term" value="C:nucleus"/>
    <property type="evidence" value="ECO:0007669"/>
    <property type="project" value="UniProtKB-SubCell"/>
</dbReference>
<dbReference type="GO" id="GO:0003724">
    <property type="term" value="F:RNA helicase activity"/>
    <property type="evidence" value="ECO:0007669"/>
    <property type="project" value="UniProtKB-EC"/>
</dbReference>
<dbReference type="InterPro" id="IPR014014">
    <property type="entry name" value="RNA_helicase_DEAD_Q_motif"/>
</dbReference>
<keyword evidence="13" id="KW-0175">Coiled coil</keyword>
<evidence type="ECO:0000259" key="16">
    <source>
        <dbReference type="PROSITE" id="PS51194"/>
    </source>
</evidence>
<sequence>MVSNSLKKQVLARKKAALKGRVEKPIKATKKKSTVKKSTKAPTVVKSDGLKWKSVEIPDTLDDFGGFYGLEEIEGVGVEYVDGKPQFVVKDESKIANEEDGDEDEEMKDGNVDHKVTSDDDKEEPKQKTKKAKSKKIEEQEKILKDGIPTSLNFANIELPEDDVDLPEWSDITLSPYTLQGLSKLGFTKPTPIQKQTIPLCLEGEDIIGKASTGSGKTLAYGIPILEKLVADPSTKSPAGVIFTPTRELAHQVVDHLNQISKFFPFTQSSILTLTGGLSIQKQERLLRYDGSGQVVVATPGRFLELIQKNTELATRFGDLEILVLDEADRLLQDGHFDEFEQILKILTNSRTKKGRWQSLVFSATFAKELFSKLAFKGYKPKQGKGTDDDDNKEVMEMLNSKLRFKSKPQFIDLNPNSKLSEDIIETLVECLPAERDLFLYYFLLMYPGTTLVFTNAIDSVKRLVPFLNNLKIETFAIHSNMIQKARLKSIERFKEASQKNTHGNKSTVLIASDVAARGLDISGIQHVVHYHLPRSADVYIHRSGRTARSGSEGVSVMICSPQEASGPLRNLRKALANDKGKFRGKASKKWTKDVQRLPVEADILQQLRERATLAGELADSEISKKSLSKEDTWMKQAADDLGVDLSDDEERVDVFLQKNRLKKENKQLDKNQTAKKKWELNQLLSQQVKKDLRRSYLTGGLQNLADFIVKGVGHDNIIGHDKTNAIEQLRKKSQKIKEKEARAKAELEAAAAEASATGK</sequence>
<evidence type="ECO:0000256" key="1">
    <source>
        <dbReference type="ARBA" id="ARBA00004123"/>
    </source>
</evidence>
<evidence type="ECO:0000259" key="17">
    <source>
        <dbReference type="PROSITE" id="PS51195"/>
    </source>
</evidence>
<evidence type="ECO:0000256" key="2">
    <source>
        <dbReference type="ARBA" id="ARBA00012552"/>
    </source>
</evidence>
<keyword evidence="6 12" id="KW-0347">Helicase</keyword>
<dbReference type="GO" id="GO:0003723">
    <property type="term" value="F:RNA binding"/>
    <property type="evidence" value="ECO:0007669"/>
    <property type="project" value="UniProtKB-KW"/>
</dbReference>
<dbReference type="InterPro" id="IPR027417">
    <property type="entry name" value="P-loop_NTPase"/>
</dbReference>
<dbReference type="SMART" id="SM00490">
    <property type="entry name" value="HELICc"/>
    <property type="match status" value="1"/>
</dbReference>
<evidence type="ECO:0000256" key="11">
    <source>
        <dbReference type="PROSITE-ProRule" id="PRU00552"/>
    </source>
</evidence>
<organism evidence="18">
    <name type="scientific">Cyberlindnera fabianii</name>
    <name type="common">Yeast</name>
    <name type="synonym">Hansenula fabianii</name>
    <dbReference type="NCBI Taxonomy" id="36022"/>
    <lineage>
        <taxon>Eukaryota</taxon>
        <taxon>Fungi</taxon>
        <taxon>Dikarya</taxon>
        <taxon>Ascomycota</taxon>
        <taxon>Saccharomycotina</taxon>
        <taxon>Saccharomycetes</taxon>
        <taxon>Phaffomycetales</taxon>
        <taxon>Phaffomycetaceae</taxon>
        <taxon>Cyberlindnera</taxon>
    </lineage>
</organism>
<keyword evidence="8" id="KW-0694">RNA-binding</keyword>
<evidence type="ECO:0000256" key="5">
    <source>
        <dbReference type="ARBA" id="ARBA00022801"/>
    </source>
</evidence>
<dbReference type="VEuPathDB" id="FungiDB:BON22_4757"/>
<accession>A0A061B2J2</accession>
<dbReference type="PROSITE" id="PS51192">
    <property type="entry name" value="HELICASE_ATP_BIND_1"/>
    <property type="match status" value="1"/>
</dbReference>
<dbReference type="SMART" id="SM00487">
    <property type="entry name" value="DEXDc"/>
    <property type="match status" value="1"/>
</dbReference>
<dbReference type="Pfam" id="PF00270">
    <property type="entry name" value="DEAD"/>
    <property type="match status" value="1"/>
</dbReference>
<dbReference type="InterPro" id="IPR050079">
    <property type="entry name" value="DEAD_box_RNA_helicase"/>
</dbReference>
<evidence type="ECO:0000256" key="12">
    <source>
        <dbReference type="RuleBase" id="RU000492"/>
    </source>
</evidence>
<feature type="region of interest" description="Disordered" evidence="14">
    <location>
        <begin position="91"/>
        <end position="138"/>
    </location>
</feature>
<keyword evidence="7 12" id="KW-0067">ATP-binding</keyword>
<dbReference type="GO" id="GO:0005829">
    <property type="term" value="C:cytosol"/>
    <property type="evidence" value="ECO:0007669"/>
    <property type="project" value="TreeGrafter"/>
</dbReference>
<feature type="short sequence motif" description="Q motif" evidence="11">
    <location>
        <begin position="167"/>
        <end position="195"/>
    </location>
</feature>
<keyword evidence="4 12" id="KW-0547">Nucleotide-binding</keyword>
<feature type="compositionally biased region" description="Basic and acidic residues" evidence="14">
    <location>
        <begin position="108"/>
        <end position="127"/>
    </location>
</feature>
<protein>
    <recommendedName>
        <fullName evidence="2">RNA helicase</fullName>
        <ecNumber evidence="2">3.6.4.13</ecNumber>
    </recommendedName>
</protein>
<evidence type="ECO:0000256" key="3">
    <source>
        <dbReference type="ARBA" id="ARBA00022517"/>
    </source>
</evidence>
<dbReference type="PANTHER" id="PTHR47959">
    <property type="entry name" value="ATP-DEPENDENT RNA HELICASE RHLE-RELATED"/>
    <property type="match status" value="1"/>
</dbReference>
<dbReference type="SUPFAM" id="SSF52540">
    <property type="entry name" value="P-loop containing nucleoside triphosphate hydrolases"/>
    <property type="match status" value="2"/>
</dbReference>
<feature type="compositionally biased region" description="Acidic residues" evidence="14">
    <location>
        <begin position="98"/>
        <end position="107"/>
    </location>
</feature>
<gene>
    <name evidence="18" type="ORF">CYFA0S_12e03180g</name>
</gene>
<dbReference type="AlphaFoldDB" id="A0A061B2J2"/>
<comment type="subcellular location">
    <subcellularLocation>
        <location evidence="1">Nucleus</location>
    </subcellularLocation>
</comment>
<dbReference type="InterPro" id="IPR011545">
    <property type="entry name" value="DEAD/DEAH_box_helicase_dom"/>
</dbReference>
<comment type="catalytic activity">
    <reaction evidence="10">
        <text>ATP + H2O = ADP + phosphate + H(+)</text>
        <dbReference type="Rhea" id="RHEA:13065"/>
        <dbReference type="ChEBI" id="CHEBI:15377"/>
        <dbReference type="ChEBI" id="CHEBI:15378"/>
        <dbReference type="ChEBI" id="CHEBI:30616"/>
        <dbReference type="ChEBI" id="CHEBI:43474"/>
        <dbReference type="ChEBI" id="CHEBI:456216"/>
        <dbReference type="EC" id="3.6.4.13"/>
    </reaction>
</comment>
<keyword evidence="5 12" id="KW-0378">Hydrolase</keyword>
<dbReference type="Pfam" id="PF00271">
    <property type="entry name" value="Helicase_C"/>
    <property type="match status" value="1"/>
</dbReference>
<evidence type="ECO:0000256" key="7">
    <source>
        <dbReference type="ARBA" id="ARBA00022840"/>
    </source>
</evidence>
<dbReference type="GO" id="GO:0016787">
    <property type="term" value="F:hydrolase activity"/>
    <property type="evidence" value="ECO:0007669"/>
    <property type="project" value="UniProtKB-KW"/>
</dbReference>
<evidence type="ECO:0000256" key="13">
    <source>
        <dbReference type="SAM" id="Coils"/>
    </source>
</evidence>
<dbReference type="InterPro" id="IPR014001">
    <property type="entry name" value="Helicase_ATP-bd"/>
</dbReference>
<dbReference type="PROSITE" id="PS51194">
    <property type="entry name" value="HELICASE_CTER"/>
    <property type="match status" value="1"/>
</dbReference>